<evidence type="ECO:0000256" key="1">
    <source>
        <dbReference type="ARBA" id="ARBA00008072"/>
    </source>
</evidence>
<comment type="similarity">
    <text evidence="1">Belongs to the zinc-containing alcohol dehydrogenase family.</text>
</comment>
<dbReference type="EMBL" id="PDLN01000022">
    <property type="protein sequence ID" value="RDW57764.1"/>
    <property type="molecule type" value="Genomic_DNA"/>
</dbReference>
<dbReference type="InterPro" id="IPR020843">
    <property type="entry name" value="ER"/>
</dbReference>
<dbReference type="InterPro" id="IPR011032">
    <property type="entry name" value="GroES-like_sf"/>
</dbReference>
<dbReference type="Gene3D" id="3.90.180.10">
    <property type="entry name" value="Medium-chain alcohol dehydrogenases, catalytic domain"/>
    <property type="match status" value="1"/>
</dbReference>
<dbReference type="CDD" id="cd08249">
    <property type="entry name" value="enoyl_reductase_like"/>
    <property type="match status" value="1"/>
</dbReference>
<organism evidence="4 5">
    <name type="scientific">Coleophoma crateriformis</name>
    <dbReference type="NCBI Taxonomy" id="565419"/>
    <lineage>
        <taxon>Eukaryota</taxon>
        <taxon>Fungi</taxon>
        <taxon>Dikarya</taxon>
        <taxon>Ascomycota</taxon>
        <taxon>Pezizomycotina</taxon>
        <taxon>Leotiomycetes</taxon>
        <taxon>Helotiales</taxon>
        <taxon>Dermateaceae</taxon>
        <taxon>Coleophoma</taxon>
    </lineage>
</organism>
<dbReference type="OrthoDB" id="9992527at2759"/>
<evidence type="ECO:0000313" key="4">
    <source>
        <dbReference type="EMBL" id="RDW57764.1"/>
    </source>
</evidence>
<evidence type="ECO:0000256" key="2">
    <source>
        <dbReference type="ARBA" id="ARBA00023002"/>
    </source>
</evidence>
<dbReference type="SUPFAM" id="SSF50129">
    <property type="entry name" value="GroES-like"/>
    <property type="match status" value="1"/>
</dbReference>
<dbReference type="Pfam" id="PF08240">
    <property type="entry name" value="ADH_N"/>
    <property type="match status" value="1"/>
</dbReference>
<dbReference type="Proteomes" id="UP000256328">
    <property type="component" value="Unassembled WGS sequence"/>
</dbReference>
<dbReference type="SUPFAM" id="SSF51735">
    <property type="entry name" value="NAD(P)-binding Rossmann-fold domains"/>
    <property type="match status" value="1"/>
</dbReference>
<dbReference type="Gene3D" id="3.40.50.720">
    <property type="entry name" value="NAD(P)-binding Rossmann-like Domain"/>
    <property type="match status" value="1"/>
</dbReference>
<proteinExistence type="inferred from homology"/>
<protein>
    <recommendedName>
        <fullName evidence="3">Enoyl reductase (ER) domain-containing protein</fullName>
    </recommendedName>
</protein>
<dbReference type="InterPro" id="IPR036291">
    <property type="entry name" value="NAD(P)-bd_dom_sf"/>
</dbReference>
<accession>A0A3D8Q8K3</accession>
<gene>
    <name evidence="4" type="ORF">BP5796_12565</name>
</gene>
<feature type="domain" description="Enoyl reductase (ER)" evidence="3">
    <location>
        <begin position="15"/>
        <end position="344"/>
    </location>
</feature>
<keyword evidence="2" id="KW-0560">Oxidoreductase</keyword>
<sequence length="350" mass="37217">MAPTQQNALVVTEIGKPLKLVTDRPVPQPEANQVLLKVTVAGLNPHDQKARDTGLFIADNLPAVLANDVVGVVEALGPQVSKYQLGDRVLSHTGFQGSFIQNGLQEYAISDVGAGFKIPDSVSDDEAATLPTNIIAPLFGLFAENAGVGIPAPWTPEAKAFDYPSTTVLILGGGSNNGKFAVQLAKLAGIGKIVVFGGPVEELEAYGATVVLDRHGDYDSSLKRILQEVGDDLLYALDTINPPDGQILGLNALSSSRKGKMARLLPLGPVDETKVVGKKAGFELINVFGSSQAKPDLAYPFWERVPQYLAEGKIKPLPFTVKKGLAAEGANEVLDRYRDGKPVVKTHIHI</sequence>
<evidence type="ECO:0000313" key="5">
    <source>
        <dbReference type="Proteomes" id="UP000256328"/>
    </source>
</evidence>
<dbReference type="GO" id="GO:0016651">
    <property type="term" value="F:oxidoreductase activity, acting on NAD(P)H"/>
    <property type="evidence" value="ECO:0007669"/>
    <property type="project" value="InterPro"/>
</dbReference>
<dbReference type="PANTHER" id="PTHR45348:SF2">
    <property type="entry name" value="ZINC-TYPE ALCOHOL DEHYDROGENASE-LIKE PROTEIN C2E1P3.01"/>
    <property type="match status" value="1"/>
</dbReference>
<name>A0A3D8Q8K3_9HELO</name>
<reference evidence="4 5" key="1">
    <citation type="journal article" date="2018" name="IMA Fungus">
        <title>IMA Genome-F 9: Draft genome sequence of Annulohypoxylon stygium, Aspergillus mulundensis, Berkeleyomyces basicola (syn. Thielaviopsis basicola), Ceratocystis smalleyi, two Cercospora beticola strains, Coleophoma cylindrospora, Fusarium fracticaudum, Phialophora cf. hyalina, and Morchella septimelata.</title>
        <authorList>
            <person name="Wingfield B.D."/>
            <person name="Bills G.F."/>
            <person name="Dong Y."/>
            <person name="Huang W."/>
            <person name="Nel W.J."/>
            <person name="Swalarsk-Parry B.S."/>
            <person name="Vaghefi N."/>
            <person name="Wilken P.M."/>
            <person name="An Z."/>
            <person name="de Beer Z.W."/>
            <person name="De Vos L."/>
            <person name="Chen L."/>
            <person name="Duong T.A."/>
            <person name="Gao Y."/>
            <person name="Hammerbacher A."/>
            <person name="Kikkert J.R."/>
            <person name="Li Y."/>
            <person name="Li H."/>
            <person name="Li K."/>
            <person name="Li Q."/>
            <person name="Liu X."/>
            <person name="Ma X."/>
            <person name="Naidoo K."/>
            <person name="Pethybridge S.J."/>
            <person name="Sun J."/>
            <person name="Steenkamp E.T."/>
            <person name="van der Nest M.A."/>
            <person name="van Wyk S."/>
            <person name="Wingfield M.J."/>
            <person name="Xiong C."/>
            <person name="Yue Q."/>
            <person name="Zhang X."/>
        </authorList>
    </citation>
    <scope>NUCLEOTIDE SEQUENCE [LARGE SCALE GENOMIC DNA]</scope>
    <source>
        <strain evidence="4 5">BP5796</strain>
    </source>
</reference>
<keyword evidence="5" id="KW-1185">Reference proteome</keyword>
<comment type="caution">
    <text evidence="4">The sequence shown here is derived from an EMBL/GenBank/DDBJ whole genome shotgun (WGS) entry which is preliminary data.</text>
</comment>
<dbReference type="AlphaFoldDB" id="A0A3D8Q8K3"/>
<evidence type="ECO:0000259" key="3">
    <source>
        <dbReference type="SMART" id="SM00829"/>
    </source>
</evidence>
<dbReference type="InterPro" id="IPR013154">
    <property type="entry name" value="ADH-like_N"/>
</dbReference>
<dbReference type="PANTHER" id="PTHR45348">
    <property type="entry name" value="HYPOTHETICAL OXIDOREDUCTASE (EUROFUNG)"/>
    <property type="match status" value="1"/>
</dbReference>
<dbReference type="SMART" id="SM00829">
    <property type="entry name" value="PKS_ER"/>
    <property type="match status" value="1"/>
</dbReference>
<dbReference type="InterPro" id="IPR047122">
    <property type="entry name" value="Trans-enoyl_RdTase-like"/>
</dbReference>